<evidence type="ECO:0000256" key="1">
    <source>
        <dbReference type="SAM" id="MobiDB-lite"/>
    </source>
</evidence>
<gene>
    <name evidence="2" type="ORF">ASPCADRAFT_504948</name>
</gene>
<reference evidence="3" key="1">
    <citation type="journal article" date="2017" name="Genome Biol.">
        <title>Comparative genomics reveals high biological diversity and specific adaptations in the industrially and medically important fungal genus Aspergillus.</title>
        <authorList>
            <person name="de Vries R.P."/>
            <person name="Riley R."/>
            <person name="Wiebenga A."/>
            <person name="Aguilar-Osorio G."/>
            <person name="Amillis S."/>
            <person name="Uchima C.A."/>
            <person name="Anderluh G."/>
            <person name="Asadollahi M."/>
            <person name="Askin M."/>
            <person name="Barry K."/>
            <person name="Battaglia E."/>
            <person name="Bayram O."/>
            <person name="Benocci T."/>
            <person name="Braus-Stromeyer S.A."/>
            <person name="Caldana C."/>
            <person name="Canovas D."/>
            <person name="Cerqueira G.C."/>
            <person name="Chen F."/>
            <person name="Chen W."/>
            <person name="Choi C."/>
            <person name="Clum A."/>
            <person name="Dos Santos R.A."/>
            <person name="Damasio A.R."/>
            <person name="Diallinas G."/>
            <person name="Emri T."/>
            <person name="Fekete E."/>
            <person name="Flipphi M."/>
            <person name="Freyberg S."/>
            <person name="Gallo A."/>
            <person name="Gournas C."/>
            <person name="Habgood R."/>
            <person name="Hainaut M."/>
            <person name="Harispe M.L."/>
            <person name="Henrissat B."/>
            <person name="Hilden K.S."/>
            <person name="Hope R."/>
            <person name="Hossain A."/>
            <person name="Karabika E."/>
            <person name="Karaffa L."/>
            <person name="Karanyi Z."/>
            <person name="Krasevec N."/>
            <person name="Kuo A."/>
            <person name="Kusch H."/>
            <person name="LaButti K."/>
            <person name="Lagendijk E.L."/>
            <person name="Lapidus A."/>
            <person name="Levasseur A."/>
            <person name="Lindquist E."/>
            <person name="Lipzen A."/>
            <person name="Logrieco A.F."/>
            <person name="MacCabe A."/>
            <person name="Maekelae M.R."/>
            <person name="Malavazi I."/>
            <person name="Melin P."/>
            <person name="Meyer V."/>
            <person name="Mielnichuk N."/>
            <person name="Miskei M."/>
            <person name="Molnar A.P."/>
            <person name="Mule G."/>
            <person name="Ngan C.Y."/>
            <person name="Orejas M."/>
            <person name="Orosz E."/>
            <person name="Ouedraogo J.P."/>
            <person name="Overkamp K.M."/>
            <person name="Park H.-S."/>
            <person name="Perrone G."/>
            <person name="Piumi F."/>
            <person name="Punt P.J."/>
            <person name="Ram A.F."/>
            <person name="Ramon A."/>
            <person name="Rauscher S."/>
            <person name="Record E."/>
            <person name="Riano-Pachon D.M."/>
            <person name="Robert V."/>
            <person name="Roehrig J."/>
            <person name="Ruller R."/>
            <person name="Salamov A."/>
            <person name="Salih N.S."/>
            <person name="Samson R.A."/>
            <person name="Sandor E."/>
            <person name="Sanguinetti M."/>
            <person name="Schuetze T."/>
            <person name="Sepcic K."/>
            <person name="Shelest E."/>
            <person name="Sherlock G."/>
            <person name="Sophianopoulou V."/>
            <person name="Squina F.M."/>
            <person name="Sun H."/>
            <person name="Susca A."/>
            <person name="Todd R.B."/>
            <person name="Tsang A."/>
            <person name="Unkles S.E."/>
            <person name="van de Wiele N."/>
            <person name="van Rossen-Uffink D."/>
            <person name="Oliveira J.V."/>
            <person name="Vesth T.C."/>
            <person name="Visser J."/>
            <person name="Yu J.-H."/>
            <person name="Zhou M."/>
            <person name="Andersen M.R."/>
            <person name="Archer D.B."/>
            <person name="Baker S.E."/>
            <person name="Benoit I."/>
            <person name="Brakhage A.A."/>
            <person name="Braus G.H."/>
            <person name="Fischer R."/>
            <person name="Frisvad J.C."/>
            <person name="Goldman G.H."/>
            <person name="Houbraken J."/>
            <person name="Oakley B."/>
            <person name="Pocsi I."/>
            <person name="Scazzocchio C."/>
            <person name="Seiboth B."/>
            <person name="vanKuyk P.A."/>
            <person name="Wortman J."/>
            <person name="Dyer P.S."/>
            <person name="Grigoriev I.V."/>
        </authorList>
    </citation>
    <scope>NUCLEOTIDE SEQUENCE [LARGE SCALE GENOMIC DNA]</scope>
    <source>
        <strain evidence="3">ITEM 5010</strain>
    </source>
</reference>
<feature type="compositionally biased region" description="Basic and acidic residues" evidence="1">
    <location>
        <begin position="63"/>
        <end position="83"/>
    </location>
</feature>
<dbReference type="AlphaFoldDB" id="A0A1R3RTU9"/>
<organism evidence="2 3">
    <name type="scientific">Aspergillus carbonarius (strain ITEM 5010)</name>
    <dbReference type="NCBI Taxonomy" id="602072"/>
    <lineage>
        <taxon>Eukaryota</taxon>
        <taxon>Fungi</taxon>
        <taxon>Dikarya</taxon>
        <taxon>Ascomycota</taxon>
        <taxon>Pezizomycotina</taxon>
        <taxon>Eurotiomycetes</taxon>
        <taxon>Eurotiomycetidae</taxon>
        <taxon>Eurotiales</taxon>
        <taxon>Aspergillaceae</taxon>
        <taxon>Aspergillus</taxon>
        <taxon>Aspergillus subgen. Circumdati</taxon>
    </lineage>
</organism>
<feature type="region of interest" description="Disordered" evidence="1">
    <location>
        <begin position="1"/>
        <end position="126"/>
    </location>
</feature>
<evidence type="ECO:0000313" key="3">
    <source>
        <dbReference type="Proteomes" id="UP000188318"/>
    </source>
</evidence>
<evidence type="ECO:0000313" key="2">
    <source>
        <dbReference type="EMBL" id="OOF97904.1"/>
    </source>
</evidence>
<name>A0A1R3RTU9_ASPC5</name>
<dbReference type="OrthoDB" id="4426460at2759"/>
<protein>
    <submittedName>
        <fullName evidence="2">Uncharacterized protein</fullName>
    </submittedName>
</protein>
<proteinExistence type="predicted"/>
<dbReference type="VEuPathDB" id="FungiDB:ASPCADRAFT_504948"/>
<feature type="compositionally biased region" description="Polar residues" evidence="1">
    <location>
        <begin position="1"/>
        <end position="13"/>
    </location>
</feature>
<feature type="compositionally biased region" description="Polar residues" evidence="1">
    <location>
        <begin position="46"/>
        <end position="62"/>
    </location>
</feature>
<keyword evidence="3" id="KW-1185">Reference proteome</keyword>
<accession>A0A1R3RTU9</accession>
<dbReference type="EMBL" id="KV907496">
    <property type="protein sequence ID" value="OOF97904.1"/>
    <property type="molecule type" value="Genomic_DNA"/>
</dbReference>
<sequence length="126" mass="14111">MSSQSQFNISTGPGFNANPAVSGGLKRSNALFRKREERNPLIDRQQPLTFNSPTSTKSTSWNKYDRKENYHPNMSRDKGKRPENYTACAFFNPSTKKHADSTANSSHKRGGVKSDPSKLCPSIFLK</sequence>
<dbReference type="Proteomes" id="UP000188318">
    <property type="component" value="Unassembled WGS sequence"/>
</dbReference>